<dbReference type="Proteomes" id="UP001597182">
    <property type="component" value="Unassembled WGS sequence"/>
</dbReference>
<evidence type="ECO:0000313" key="6">
    <source>
        <dbReference type="Proteomes" id="UP001597182"/>
    </source>
</evidence>
<evidence type="ECO:0000256" key="1">
    <source>
        <dbReference type="ARBA" id="ARBA00022987"/>
    </source>
</evidence>
<dbReference type="PANTHER" id="PTHR36852">
    <property type="entry name" value="PROTEIN GVPL 2"/>
    <property type="match status" value="1"/>
</dbReference>
<sequence>MSLVWVYAVRDGDADDPPAVSGVDGERPRVVAAGTLGAVVGTVADEGFDEAGLAAAMEDLARLEALARAHHAVVVEAGSAGAVAPVRLATVFRDDEAVVAMLRERADEFKAALDRVRGRREWGVKVYADTRAGGDDSPAPAPGDRPGTAYLLRRKADRDRGAAGRERARAVAESVADAAGTHAVDVRRFALQDARLSGRNEEMVLNATFLVDETQEAEFRAAVTGAGDGATVELTGPWPPFSFATADPP</sequence>
<keyword evidence="6" id="KW-1185">Reference proteome</keyword>
<dbReference type="PANTHER" id="PTHR36852:SF1">
    <property type="entry name" value="PROTEIN GVPL 2"/>
    <property type="match status" value="1"/>
</dbReference>
<comment type="subcellular location">
    <subcellularLocation>
        <location evidence="2">Gas vesicle</location>
    </subcellularLocation>
</comment>
<dbReference type="Pfam" id="PF06386">
    <property type="entry name" value="GvpL_GvpF"/>
    <property type="match status" value="1"/>
</dbReference>
<dbReference type="RefSeq" id="WP_346089904.1">
    <property type="nucleotide sequence ID" value="NZ_BAABKS010000005.1"/>
</dbReference>
<accession>A0ABW3VIT6</accession>
<gene>
    <name evidence="5" type="ORF">ACFQ34_13045</name>
</gene>
<evidence type="ECO:0000256" key="3">
    <source>
        <dbReference type="ARBA" id="ARBA00035643"/>
    </source>
</evidence>
<protein>
    <submittedName>
        <fullName evidence="5">GvpL/GvpF family gas vesicle protein</fullName>
    </submittedName>
</protein>
<evidence type="ECO:0000256" key="2">
    <source>
        <dbReference type="ARBA" id="ARBA00035108"/>
    </source>
</evidence>
<organism evidence="5 6">
    <name type="scientific">Pseudonocardia benzenivorans</name>
    <dbReference type="NCBI Taxonomy" id="228005"/>
    <lineage>
        <taxon>Bacteria</taxon>
        <taxon>Bacillati</taxon>
        <taxon>Actinomycetota</taxon>
        <taxon>Actinomycetes</taxon>
        <taxon>Pseudonocardiales</taxon>
        <taxon>Pseudonocardiaceae</taxon>
        <taxon>Pseudonocardia</taxon>
    </lineage>
</organism>
<dbReference type="InterPro" id="IPR009430">
    <property type="entry name" value="GvpL/GvpF"/>
</dbReference>
<comment type="caution">
    <text evidence="5">The sequence shown here is derived from an EMBL/GenBank/DDBJ whole genome shotgun (WGS) entry which is preliminary data.</text>
</comment>
<evidence type="ECO:0000313" key="5">
    <source>
        <dbReference type="EMBL" id="MFD1234209.1"/>
    </source>
</evidence>
<comment type="similarity">
    <text evidence="3">Belongs to the gas vesicle GvpF/GvpL family.</text>
</comment>
<feature type="region of interest" description="Disordered" evidence="4">
    <location>
        <begin position="229"/>
        <end position="249"/>
    </location>
</feature>
<proteinExistence type="inferred from homology"/>
<name>A0ABW3VIT6_9PSEU</name>
<dbReference type="EMBL" id="JBHTMB010000115">
    <property type="protein sequence ID" value="MFD1234209.1"/>
    <property type="molecule type" value="Genomic_DNA"/>
</dbReference>
<keyword evidence="1" id="KW-0304">Gas vesicle</keyword>
<evidence type="ECO:0000256" key="4">
    <source>
        <dbReference type="SAM" id="MobiDB-lite"/>
    </source>
</evidence>
<reference evidence="6" key="1">
    <citation type="journal article" date="2019" name="Int. J. Syst. Evol. Microbiol.">
        <title>The Global Catalogue of Microorganisms (GCM) 10K type strain sequencing project: providing services to taxonomists for standard genome sequencing and annotation.</title>
        <authorList>
            <consortium name="The Broad Institute Genomics Platform"/>
            <consortium name="The Broad Institute Genome Sequencing Center for Infectious Disease"/>
            <person name="Wu L."/>
            <person name="Ma J."/>
        </authorList>
    </citation>
    <scope>NUCLEOTIDE SEQUENCE [LARGE SCALE GENOMIC DNA]</scope>
    <source>
        <strain evidence="6">CCUG 49018</strain>
    </source>
</reference>